<dbReference type="RefSeq" id="WP_343043323.1">
    <property type="nucleotide sequence ID" value="NZ_JACHHB010000003.1"/>
</dbReference>
<name>A0A840QMV1_9BACI</name>
<feature type="transmembrane region" description="Helical" evidence="6">
    <location>
        <begin position="128"/>
        <end position="146"/>
    </location>
</feature>
<evidence type="ECO:0000256" key="3">
    <source>
        <dbReference type="ARBA" id="ARBA00022692"/>
    </source>
</evidence>
<comment type="caution">
    <text evidence="8">The sequence shown here is derived from an EMBL/GenBank/DDBJ whole genome shotgun (WGS) entry which is preliminary data.</text>
</comment>
<protein>
    <recommendedName>
        <fullName evidence="6">TVP38/TMEM64 family membrane protein</fullName>
    </recommendedName>
</protein>
<evidence type="ECO:0000256" key="2">
    <source>
        <dbReference type="ARBA" id="ARBA00022475"/>
    </source>
</evidence>
<evidence type="ECO:0000256" key="1">
    <source>
        <dbReference type="ARBA" id="ARBA00004651"/>
    </source>
</evidence>
<reference evidence="8 9" key="1">
    <citation type="submission" date="2020-08" db="EMBL/GenBank/DDBJ databases">
        <title>Genomic Encyclopedia of Type Strains, Phase IV (KMG-IV): sequencing the most valuable type-strain genomes for metagenomic binning, comparative biology and taxonomic classification.</title>
        <authorList>
            <person name="Goeker M."/>
        </authorList>
    </citation>
    <scope>NUCLEOTIDE SEQUENCE [LARGE SCALE GENOMIC DNA]</scope>
    <source>
        <strain evidence="8 9">DSM 24696</strain>
    </source>
</reference>
<organism evidence="8 9">
    <name type="scientific">Texcoconibacillus texcoconensis</name>
    <dbReference type="NCBI Taxonomy" id="1095777"/>
    <lineage>
        <taxon>Bacteria</taxon>
        <taxon>Bacillati</taxon>
        <taxon>Bacillota</taxon>
        <taxon>Bacilli</taxon>
        <taxon>Bacillales</taxon>
        <taxon>Bacillaceae</taxon>
        <taxon>Texcoconibacillus</taxon>
    </lineage>
</organism>
<evidence type="ECO:0000256" key="5">
    <source>
        <dbReference type="ARBA" id="ARBA00023136"/>
    </source>
</evidence>
<feature type="transmembrane region" description="Helical" evidence="6">
    <location>
        <begin position="153"/>
        <end position="172"/>
    </location>
</feature>
<dbReference type="GO" id="GO:0005886">
    <property type="term" value="C:plasma membrane"/>
    <property type="evidence" value="ECO:0007669"/>
    <property type="project" value="UniProtKB-SubCell"/>
</dbReference>
<dbReference type="InterPro" id="IPR015414">
    <property type="entry name" value="TMEM64"/>
</dbReference>
<feature type="transmembrane region" description="Helical" evidence="6">
    <location>
        <begin position="54"/>
        <end position="72"/>
    </location>
</feature>
<feature type="domain" description="VTT" evidence="7">
    <location>
        <begin position="35"/>
        <end position="148"/>
    </location>
</feature>
<proteinExistence type="inferred from homology"/>
<keyword evidence="3 6" id="KW-0812">Transmembrane</keyword>
<evidence type="ECO:0000256" key="6">
    <source>
        <dbReference type="RuleBase" id="RU366058"/>
    </source>
</evidence>
<evidence type="ECO:0000256" key="4">
    <source>
        <dbReference type="ARBA" id="ARBA00022989"/>
    </source>
</evidence>
<comment type="similarity">
    <text evidence="6">Belongs to the TVP38/TMEM64 family.</text>
</comment>
<dbReference type="PANTHER" id="PTHR12677:SF59">
    <property type="entry name" value="GOLGI APPARATUS MEMBRANE PROTEIN TVP38-RELATED"/>
    <property type="match status" value="1"/>
</dbReference>
<dbReference type="AlphaFoldDB" id="A0A840QMV1"/>
<dbReference type="EMBL" id="JACHHB010000003">
    <property type="protein sequence ID" value="MBB5172697.1"/>
    <property type="molecule type" value="Genomic_DNA"/>
</dbReference>
<comment type="subcellular location">
    <subcellularLocation>
        <location evidence="1 6">Cell membrane</location>
        <topology evidence="1 6">Multi-pass membrane protein</topology>
    </subcellularLocation>
</comment>
<keyword evidence="2 6" id="KW-1003">Cell membrane</keyword>
<dbReference type="InterPro" id="IPR032816">
    <property type="entry name" value="VTT_dom"/>
</dbReference>
<feature type="transmembrane region" description="Helical" evidence="6">
    <location>
        <begin position="21"/>
        <end position="48"/>
    </location>
</feature>
<dbReference type="Proteomes" id="UP000551878">
    <property type="component" value="Unassembled WGS sequence"/>
</dbReference>
<keyword evidence="5 6" id="KW-0472">Membrane</keyword>
<keyword evidence="9" id="KW-1185">Reference proteome</keyword>
<gene>
    <name evidence="8" type="ORF">HNQ41_000841</name>
</gene>
<evidence type="ECO:0000313" key="8">
    <source>
        <dbReference type="EMBL" id="MBB5172697.1"/>
    </source>
</evidence>
<keyword evidence="4 6" id="KW-1133">Transmembrane helix</keyword>
<evidence type="ECO:0000259" key="7">
    <source>
        <dbReference type="Pfam" id="PF09335"/>
    </source>
</evidence>
<dbReference type="PANTHER" id="PTHR12677">
    <property type="entry name" value="GOLGI APPARATUS MEMBRANE PROTEIN TVP38-RELATED"/>
    <property type="match status" value="1"/>
</dbReference>
<sequence>MELGIEEIPHFIERAGWIAPLLFIFLHLIRPLFFVPVMVICIIGGYLFGVVYGTIYSVIGLSLMSFIFYRLVESFPAIRQKVTKLKTKLFKDRMLTLGQVMILRMMPFVHFHLLSLYLMEMTGSFRDYMKYSVGGVILPSLLYTSFGRAITDMPPLISLISFLCLMAVFYYLGQRGTVSYKWDKFFPSRQAS</sequence>
<dbReference type="Pfam" id="PF09335">
    <property type="entry name" value="VTT_dom"/>
    <property type="match status" value="1"/>
</dbReference>
<accession>A0A840QMV1</accession>
<evidence type="ECO:0000313" key="9">
    <source>
        <dbReference type="Proteomes" id="UP000551878"/>
    </source>
</evidence>
<feature type="transmembrane region" description="Helical" evidence="6">
    <location>
        <begin position="93"/>
        <end position="116"/>
    </location>
</feature>